<comment type="caution">
    <text evidence="5">The sequence shown here is derived from an EMBL/GenBank/DDBJ whole genome shotgun (WGS) entry which is preliminary data.</text>
</comment>
<proteinExistence type="inferred from homology"/>
<dbReference type="PANTHER" id="PTHR12151:SF25">
    <property type="entry name" value="LINALOOL DEHYDRATASE_ISOMERASE DOMAIN-CONTAINING PROTEIN"/>
    <property type="match status" value="1"/>
</dbReference>
<feature type="binding site" evidence="2">
    <location>
        <position position="81"/>
    </location>
    <ligand>
        <name>Cu cation</name>
        <dbReference type="ChEBI" id="CHEBI:23378"/>
    </ligand>
</feature>
<dbReference type="InterPro" id="IPR003782">
    <property type="entry name" value="SCO1/SenC"/>
</dbReference>
<feature type="chain" id="PRO_5026768003" evidence="4">
    <location>
        <begin position="23"/>
        <end position="206"/>
    </location>
</feature>
<dbReference type="CDD" id="cd02968">
    <property type="entry name" value="SCO"/>
    <property type="match status" value="1"/>
</dbReference>
<evidence type="ECO:0000313" key="6">
    <source>
        <dbReference type="Proteomes" id="UP000474957"/>
    </source>
</evidence>
<dbReference type="InterPro" id="IPR036249">
    <property type="entry name" value="Thioredoxin-like_sf"/>
</dbReference>
<keyword evidence="6" id="KW-1185">Reference proteome</keyword>
<dbReference type="Gene3D" id="3.40.30.10">
    <property type="entry name" value="Glutaredoxin"/>
    <property type="match status" value="1"/>
</dbReference>
<evidence type="ECO:0000313" key="5">
    <source>
        <dbReference type="EMBL" id="MSU91050.1"/>
    </source>
</evidence>
<sequence>MVPVIRAAALALALALAGPAAAHDRAASAAAPAAGVAADTGAGFLAGIGGPFALTDQTGARRTEADPQGRMQLLFFGYANCRSICPVALPLMAEATRALDAGGLAVTPVMVTVDPARDTVRTIGPPLAAQHPRFVGLTGTEAELARARDAFQVEHSVVFEDPEYGPVFAHGSHIYVLDAQGGVLTLLPPILGAARLAQIVRGYAGR</sequence>
<dbReference type="Proteomes" id="UP000474957">
    <property type="component" value="Unassembled WGS sequence"/>
</dbReference>
<name>A0A6L5Z4M7_9RHOB</name>
<evidence type="ECO:0000256" key="2">
    <source>
        <dbReference type="PIRSR" id="PIRSR603782-1"/>
    </source>
</evidence>
<protein>
    <submittedName>
        <fullName evidence="5">SCO family protein</fullName>
    </submittedName>
</protein>
<keyword evidence="3" id="KW-1015">Disulfide bond</keyword>
<feature type="disulfide bond" description="Redox-active" evidence="3">
    <location>
        <begin position="81"/>
        <end position="85"/>
    </location>
</feature>
<keyword evidence="2" id="KW-0479">Metal-binding</keyword>
<evidence type="ECO:0000256" key="3">
    <source>
        <dbReference type="PIRSR" id="PIRSR603782-2"/>
    </source>
</evidence>
<feature type="binding site" evidence="2">
    <location>
        <position position="170"/>
    </location>
    <ligand>
        <name>Cu cation</name>
        <dbReference type="ChEBI" id="CHEBI:23378"/>
    </ligand>
</feature>
<dbReference type="AlphaFoldDB" id="A0A6L5Z4M7"/>
<dbReference type="EMBL" id="WIND01000015">
    <property type="protein sequence ID" value="MSU91050.1"/>
    <property type="molecule type" value="Genomic_DNA"/>
</dbReference>
<feature type="signal peptide" evidence="4">
    <location>
        <begin position="1"/>
        <end position="22"/>
    </location>
</feature>
<dbReference type="Pfam" id="PF02630">
    <property type="entry name" value="SCO1-SenC"/>
    <property type="match status" value="1"/>
</dbReference>
<comment type="similarity">
    <text evidence="1">Belongs to the SCO1/2 family.</text>
</comment>
<reference evidence="5 6" key="1">
    <citation type="submission" date="2019-10" db="EMBL/GenBank/DDBJ databases">
        <title>Cognatihalovulum marinum gen. nov. sp. nov., a new member of the family Rhodobacteraceae isolated from deep seawater of the Northwest Indian Ocean.</title>
        <authorList>
            <person name="Ruan C."/>
            <person name="Wang J."/>
            <person name="Zheng X."/>
            <person name="Song L."/>
            <person name="Zhu Y."/>
            <person name="Huang Y."/>
            <person name="Lu Z."/>
            <person name="Du W."/>
            <person name="Huang L."/>
            <person name="Dai X."/>
        </authorList>
    </citation>
    <scope>NUCLEOTIDE SEQUENCE [LARGE SCALE GENOMIC DNA]</scope>
    <source>
        <strain evidence="5 6">2CG4</strain>
    </source>
</reference>
<evidence type="ECO:0000256" key="1">
    <source>
        <dbReference type="ARBA" id="ARBA00010996"/>
    </source>
</evidence>
<dbReference type="SUPFAM" id="SSF52833">
    <property type="entry name" value="Thioredoxin-like"/>
    <property type="match status" value="1"/>
</dbReference>
<feature type="binding site" evidence="2">
    <location>
        <position position="85"/>
    </location>
    <ligand>
        <name>Cu cation</name>
        <dbReference type="ChEBI" id="CHEBI:23378"/>
    </ligand>
</feature>
<keyword evidence="2" id="KW-0186">Copper</keyword>
<keyword evidence="4" id="KW-0732">Signal</keyword>
<dbReference type="PANTHER" id="PTHR12151">
    <property type="entry name" value="ELECTRON TRANSPORT PROTIN SCO1/SENC FAMILY MEMBER"/>
    <property type="match status" value="1"/>
</dbReference>
<dbReference type="GO" id="GO:0046872">
    <property type="term" value="F:metal ion binding"/>
    <property type="evidence" value="ECO:0007669"/>
    <property type="project" value="UniProtKB-KW"/>
</dbReference>
<organism evidence="5 6">
    <name type="scientific">Halovulum marinum</name>
    <dbReference type="NCBI Taxonomy" id="2662447"/>
    <lineage>
        <taxon>Bacteria</taxon>
        <taxon>Pseudomonadati</taxon>
        <taxon>Pseudomonadota</taxon>
        <taxon>Alphaproteobacteria</taxon>
        <taxon>Rhodobacterales</taxon>
        <taxon>Paracoccaceae</taxon>
        <taxon>Halovulum</taxon>
    </lineage>
</organism>
<accession>A0A6L5Z4M7</accession>
<evidence type="ECO:0000256" key="4">
    <source>
        <dbReference type="SAM" id="SignalP"/>
    </source>
</evidence>
<gene>
    <name evidence="5" type="ORF">GE300_15785</name>
</gene>